<evidence type="ECO:0000256" key="2">
    <source>
        <dbReference type="SAM" id="MobiDB-lite"/>
    </source>
</evidence>
<dbReference type="InParanoid" id="B7FT87"/>
<name>B7FT87_PHATC</name>
<organism evidence="3 4">
    <name type="scientific">Phaeodactylum tricornutum (strain CCAP 1055/1)</name>
    <dbReference type="NCBI Taxonomy" id="556484"/>
    <lineage>
        <taxon>Eukaryota</taxon>
        <taxon>Sar</taxon>
        <taxon>Stramenopiles</taxon>
        <taxon>Ochrophyta</taxon>
        <taxon>Bacillariophyta</taxon>
        <taxon>Bacillariophyceae</taxon>
        <taxon>Bacillariophycidae</taxon>
        <taxon>Naviculales</taxon>
        <taxon>Phaeodactylaceae</taxon>
        <taxon>Phaeodactylum</taxon>
    </lineage>
</organism>
<evidence type="ECO:0000313" key="3">
    <source>
        <dbReference type="EMBL" id="EEC50612.1"/>
    </source>
</evidence>
<dbReference type="OrthoDB" id="194364at2759"/>
<feature type="coiled-coil region" evidence="1">
    <location>
        <begin position="97"/>
        <end position="124"/>
    </location>
</feature>
<dbReference type="Proteomes" id="UP000000759">
    <property type="component" value="Chromosome 2"/>
</dbReference>
<dbReference type="GeneID" id="7197014"/>
<dbReference type="HOGENOM" id="CLU_1726023_0_0_1"/>
<dbReference type="eggNOG" id="ENOG502SBWK">
    <property type="taxonomic scope" value="Eukaryota"/>
</dbReference>
<dbReference type="RefSeq" id="XP_002177798.1">
    <property type="nucleotide sequence ID" value="XM_002177762.1"/>
</dbReference>
<sequence length="169" mass="18993">MLETSQPIYFSSNNMYRFVLLVLTIASVTAFQASIPRFAVVQQDDFSSTARFVMTEEETQAILKSATDCAEGECSIDDVSELLFELKEQEKVLSSRLDKIMNQISRLQNANEKEERKVDEVRSFVKDVLSVFQHDKVGKYSPNAYSGSIGDGPTTAYDALPPKKWKSST</sequence>
<gene>
    <name evidence="3" type="ORF">PHATRDRAFT_43725</name>
</gene>
<protein>
    <submittedName>
        <fullName evidence="3">Uncharacterized protein</fullName>
    </submittedName>
</protein>
<reference evidence="3 4" key="1">
    <citation type="journal article" date="2008" name="Nature">
        <title>The Phaeodactylum genome reveals the evolutionary history of diatom genomes.</title>
        <authorList>
            <person name="Bowler C."/>
            <person name="Allen A.E."/>
            <person name="Badger J.H."/>
            <person name="Grimwood J."/>
            <person name="Jabbari K."/>
            <person name="Kuo A."/>
            <person name="Maheswari U."/>
            <person name="Martens C."/>
            <person name="Maumus F."/>
            <person name="Otillar R.P."/>
            <person name="Rayko E."/>
            <person name="Salamov A."/>
            <person name="Vandepoele K."/>
            <person name="Beszteri B."/>
            <person name="Gruber A."/>
            <person name="Heijde M."/>
            <person name="Katinka M."/>
            <person name="Mock T."/>
            <person name="Valentin K."/>
            <person name="Verret F."/>
            <person name="Berges J.A."/>
            <person name="Brownlee C."/>
            <person name="Cadoret J.P."/>
            <person name="Chiovitti A."/>
            <person name="Choi C.J."/>
            <person name="Coesel S."/>
            <person name="De Martino A."/>
            <person name="Detter J.C."/>
            <person name="Durkin C."/>
            <person name="Falciatore A."/>
            <person name="Fournet J."/>
            <person name="Haruta M."/>
            <person name="Huysman M.J."/>
            <person name="Jenkins B.D."/>
            <person name="Jiroutova K."/>
            <person name="Jorgensen R.E."/>
            <person name="Joubert Y."/>
            <person name="Kaplan A."/>
            <person name="Kroger N."/>
            <person name="Kroth P.G."/>
            <person name="La Roche J."/>
            <person name="Lindquist E."/>
            <person name="Lommer M."/>
            <person name="Martin-Jezequel V."/>
            <person name="Lopez P.J."/>
            <person name="Lucas S."/>
            <person name="Mangogna M."/>
            <person name="McGinnis K."/>
            <person name="Medlin L.K."/>
            <person name="Montsant A."/>
            <person name="Oudot-Le Secq M.P."/>
            <person name="Napoli C."/>
            <person name="Obornik M."/>
            <person name="Parker M.S."/>
            <person name="Petit J.L."/>
            <person name="Porcel B.M."/>
            <person name="Poulsen N."/>
            <person name="Robison M."/>
            <person name="Rychlewski L."/>
            <person name="Rynearson T.A."/>
            <person name="Schmutz J."/>
            <person name="Shapiro H."/>
            <person name="Siaut M."/>
            <person name="Stanley M."/>
            <person name="Sussman M.R."/>
            <person name="Taylor A.R."/>
            <person name="Vardi A."/>
            <person name="von Dassow P."/>
            <person name="Vyverman W."/>
            <person name="Willis A."/>
            <person name="Wyrwicz L.S."/>
            <person name="Rokhsar D.S."/>
            <person name="Weissenbach J."/>
            <person name="Armbrust E.V."/>
            <person name="Green B.R."/>
            <person name="Van de Peer Y."/>
            <person name="Grigoriev I.V."/>
        </authorList>
    </citation>
    <scope>NUCLEOTIDE SEQUENCE [LARGE SCALE GENOMIC DNA]</scope>
    <source>
        <strain evidence="3 4">CCAP 1055/1</strain>
    </source>
</reference>
<evidence type="ECO:0000256" key="1">
    <source>
        <dbReference type="SAM" id="Coils"/>
    </source>
</evidence>
<dbReference type="KEGG" id="pti:PHATRDRAFT_43725"/>
<proteinExistence type="predicted"/>
<dbReference type="EMBL" id="CM000606">
    <property type="protein sequence ID" value="EEC50612.1"/>
    <property type="molecule type" value="Genomic_DNA"/>
</dbReference>
<reference evidence="4" key="2">
    <citation type="submission" date="2008-08" db="EMBL/GenBank/DDBJ databases">
        <authorList>
            <consortium name="Diatom Consortium"/>
            <person name="Grigoriev I."/>
            <person name="Grimwood J."/>
            <person name="Kuo A."/>
            <person name="Otillar R.P."/>
            <person name="Salamov A."/>
            <person name="Detter J.C."/>
            <person name="Lindquist E."/>
            <person name="Shapiro H."/>
            <person name="Lucas S."/>
            <person name="Glavina del Rio T."/>
            <person name="Pitluck S."/>
            <person name="Rokhsar D."/>
            <person name="Bowler C."/>
        </authorList>
    </citation>
    <scope>GENOME REANNOTATION</scope>
    <source>
        <strain evidence="4">CCAP 1055/1</strain>
    </source>
</reference>
<feature type="region of interest" description="Disordered" evidence="2">
    <location>
        <begin position="138"/>
        <end position="169"/>
    </location>
</feature>
<evidence type="ECO:0000313" key="4">
    <source>
        <dbReference type="Proteomes" id="UP000000759"/>
    </source>
</evidence>
<dbReference type="PaxDb" id="2850-Phatr43725"/>
<keyword evidence="1" id="KW-0175">Coiled coil</keyword>
<dbReference type="AlphaFoldDB" id="B7FT87"/>
<keyword evidence="4" id="KW-1185">Reference proteome</keyword>
<accession>B7FT87</accession>